<dbReference type="GO" id="GO:0003700">
    <property type="term" value="F:DNA-binding transcription factor activity"/>
    <property type="evidence" value="ECO:0007669"/>
    <property type="project" value="TreeGrafter"/>
</dbReference>
<name>A0A0F9LWB2_9ZZZZ</name>
<comment type="caution">
    <text evidence="3">The sequence shown here is derived from an EMBL/GenBank/DDBJ whole genome shotgun (WGS) entry which is preliminary data.</text>
</comment>
<sequence>MEEVVGMGLGLKIRGLREEIGMSQAQLASQAGLSQGYLSQIENDEVQNPSAAVLFRLAQALHVDPRCLLEAAGYTEVLSAAPETEYETPVDPDLLRFLARLPLDQQRYLLRFLEGMEREPAVGVR</sequence>
<dbReference type="CDD" id="cd00093">
    <property type="entry name" value="HTH_XRE"/>
    <property type="match status" value="1"/>
</dbReference>
<proteinExistence type="predicted"/>
<feature type="domain" description="HTH cro/C1-type" evidence="2">
    <location>
        <begin position="13"/>
        <end position="68"/>
    </location>
</feature>
<keyword evidence="1" id="KW-0238">DNA-binding</keyword>
<dbReference type="InterPro" id="IPR001387">
    <property type="entry name" value="Cro/C1-type_HTH"/>
</dbReference>
<dbReference type="SUPFAM" id="SSF47413">
    <property type="entry name" value="lambda repressor-like DNA-binding domains"/>
    <property type="match status" value="1"/>
</dbReference>
<reference evidence="3" key="1">
    <citation type="journal article" date="2015" name="Nature">
        <title>Complex archaea that bridge the gap between prokaryotes and eukaryotes.</title>
        <authorList>
            <person name="Spang A."/>
            <person name="Saw J.H."/>
            <person name="Jorgensen S.L."/>
            <person name="Zaremba-Niedzwiedzka K."/>
            <person name="Martijn J."/>
            <person name="Lind A.E."/>
            <person name="van Eijk R."/>
            <person name="Schleper C."/>
            <person name="Guy L."/>
            <person name="Ettema T.J."/>
        </authorList>
    </citation>
    <scope>NUCLEOTIDE SEQUENCE</scope>
</reference>
<accession>A0A0F9LWB2</accession>
<dbReference type="SMART" id="SM00530">
    <property type="entry name" value="HTH_XRE"/>
    <property type="match status" value="1"/>
</dbReference>
<dbReference type="InterPro" id="IPR010982">
    <property type="entry name" value="Lambda_DNA-bd_dom_sf"/>
</dbReference>
<dbReference type="GO" id="GO:0005829">
    <property type="term" value="C:cytosol"/>
    <property type="evidence" value="ECO:0007669"/>
    <property type="project" value="TreeGrafter"/>
</dbReference>
<dbReference type="PROSITE" id="PS50943">
    <property type="entry name" value="HTH_CROC1"/>
    <property type="match status" value="1"/>
</dbReference>
<dbReference type="PANTHER" id="PTHR46797:SF1">
    <property type="entry name" value="METHYLPHOSPHONATE SYNTHASE"/>
    <property type="match status" value="1"/>
</dbReference>
<dbReference type="AlphaFoldDB" id="A0A0F9LWB2"/>
<dbReference type="Pfam" id="PF01381">
    <property type="entry name" value="HTH_3"/>
    <property type="match status" value="1"/>
</dbReference>
<dbReference type="InterPro" id="IPR050807">
    <property type="entry name" value="TransReg_Diox_bact_type"/>
</dbReference>
<evidence type="ECO:0000259" key="2">
    <source>
        <dbReference type="PROSITE" id="PS50943"/>
    </source>
</evidence>
<dbReference type="PANTHER" id="PTHR46797">
    <property type="entry name" value="HTH-TYPE TRANSCRIPTIONAL REGULATOR"/>
    <property type="match status" value="1"/>
</dbReference>
<evidence type="ECO:0000313" key="3">
    <source>
        <dbReference type="EMBL" id="KKM68635.1"/>
    </source>
</evidence>
<protein>
    <recommendedName>
        <fullName evidence="2">HTH cro/C1-type domain-containing protein</fullName>
    </recommendedName>
</protein>
<dbReference type="Gene3D" id="1.10.260.40">
    <property type="entry name" value="lambda repressor-like DNA-binding domains"/>
    <property type="match status" value="1"/>
</dbReference>
<dbReference type="GO" id="GO:0003677">
    <property type="term" value="F:DNA binding"/>
    <property type="evidence" value="ECO:0007669"/>
    <property type="project" value="UniProtKB-KW"/>
</dbReference>
<dbReference type="EMBL" id="LAZR01010133">
    <property type="protein sequence ID" value="KKM68635.1"/>
    <property type="molecule type" value="Genomic_DNA"/>
</dbReference>
<evidence type="ECO:0000256" key="1">
    <source>
        <dbReference type="ARBA" id="ARBA00023125"/>
    </source>
</evidence>
<gene>
    <name evidence="3" type="ORF">LCGC14_1458870</name>
</gene>
<organism evidence="3">
    <name type="scientific">marine sediment metagenome</name>
    <dbReference type="NCBI Taxonomy" id="412755"/>
    <lineage>
        <taxon>unclassified sequences</taxon>
        <taxon>metagenomes</taxon>
        <taxon>ecological metagenomes</taxon>
    </lineage>
</organism>